<dbReference type="FunFam" id="4.10.260.10:FF:000001">
    <property type="entry name" value="Guanine nucleotide-binding protein subunit gamma"/>
    <property type="match status" value="1"/>
</dbReference>
<accession>A0A9Q0YPX5</accession>
<keyword evidence="13" id="KW-1185">Reference proteome</keyword>
<dbReference type="Proteomes" id="UP001152320">
    <property type="component" value="Chromosome 17"/>
</dbReference>
<name>A0A9Q0YPX5_HOLLE</name>
<keyword evidence="5 9" id="KW-0472">Membrane</keyword>
<evidence type="ECO:0000256" key="1">
    <source>
        <dbReference type="ARBA" id="ARBA00004342"/>
    </source>
</evidence>
<comment type="caution">
    <text evidence="12">The sequence shown here is derived from an EMBL/GenBank/DDBJ whole genome shotgun (WGS) entry which is preliminary data.</text>
</comment>
<dbReference type="InterPro" id="IPR015898">
    <property type="entry name" value="G-protein_gamma-like_dom"/>
</dbReference>
<keyword evidence="6 9" id="KW-0807">Transducer</keyword>
<feature type="compositionally biased region" description="Basic and acidic residues" evidence="10">
    <location>
        <begin position="63"/>
        <end position="73"/>
    </location>
</feature>
<evidence type="ECO:0000256" key="8">
    <source>
        <dbReference type="ARBA" id="ARBA00023289"/>
    </source>
</evidence>
<proteinExistence type="inferred from homology"/>
<dbReference type="PANTHER" id="PTHR13809">
    <property type="entry name" value="GUANINE NUCLEOTIDE-BINDING PROTEIN GAMMA SUBUNIT"/>
    <property type="match status" value="1"/>
</dbReference>
<dbReference type="GO" id="GO:0007186">
    <property type="term" value="P:G protein-coupled receptor signaling pathway"/>
    <property type="evidence" value="ECO:0007669"/>
    <property type="project" value="InterPro"/>
</dbReference>
<dbReference type="GO" id="GO:0005834">
    <property type="term" value="C:heterotrimeric G-protein complex"/>
    <property type="evidence" value="ECO:0007669"/>
    <property type="project" value="InterPro"/>
</dbReference>
<reference evidence="12" key="1">
    <citation type="submission" date="2021-10" db="EMBL/GenBank/DDBJ databases">
        <title>Tropical sea cucumber genome reveals ecological adaptation and Cuvierian tubules defense mechanism.</title>
        <authorList>
            <person name="Chen T."/>
        </authorList>
    </citation>
    <scope>NUCLEOTIDE SEQUENCE</scope>
    <source>
        <strain evidence="12">Nanhai2018</strain>
        <tissue evidence="12">Muscle</tissue>
    </source>
</reference>
<dbReference type="SMART" id="SM00224">
    <property type="entry name" value="GGL"/>
    <property type="match status" value="1"/>
</dbReference>
<dbReference type="CDD" id="cd00068">
    <property type="entry name" value="GGL"/>
    <property type="match status" value="1"/>
</dbReference>
<keyword evidence="4" id="KW-0488">Methylation</keyword>
<dbReference type="PROSITE" id="PS50058">
    <property type="entry name" value="G_PROTEIN_GAMMA"/>
    <property type="match status" value="1"/>
</dbReference>
<dbReference type="InterPro" id="IPR001770">
    <property type="entry name" value="G-protein_gamma"/>
</dbReference>
<protein>
    <recommendedName>
        <fullName evidence="9">Guanine nucleotide-binding protein subunit gamma</fullName>
    </recommendedName>
</protein>
<sequence length="73" mass="8473">MDSRSRAANISNLKRAVEQLRREASANRMWVSQACSSLIDYCDKQRQYDMLLTGEPPNNGENPFKDRRPCRLL</sequence>
<dbReference type="AlphaFoldDB" id="A0A9Q0YPX5"/>
<feature type="domain" description="G protein gamma" evidence="11">
    <location>
        <begin position="6"/>
        <end position="73"/>
    </location>
</feature>
<feature type="region of interest" description="Disordered" evidence="10">
    <location>
        <begin position="52"/>
        <end position="73"/>
    </location>
</feature>
<dbReference type="SUPFAM" id="SSF48670">
    <property type="entry name" value="Transducin (heterotrimeric G protein), gamma chain"/>
    <property type="match status" value="1"/>
</dbReference>
<gene>
    <name evidence="12" type="ORF">HOLleu_32941</name>
</gene>
<evidence type="ECO:0000256" key="9">
    <source>
        <dbReference type="RuleBase" id="RU004973"/>
    </source>
</evidence>
<comment type="function">
    <text evidence="9">Guanine nucleotide-binding proteins (G proteins) are involved as a modulator or transducer in various transmembrane signaling systems. The beta and gamma chains are required for the GTPase activity, for replacement of GDP by GTP, and for G protein-effector interaction.</text>
</comment>
<dbReference type="InterPro" id="IPR036284">
    <property type="entry name" value="GGL_sf"/>
</dbReference>
<comment type="subcellular location">
    <subcellularLocation>
        <location evidence="1 9">Cell membrane</location>
        <topology evidence="1 9">Lipid-anchor</topology>
        <orientation evidence="1 9">Cytoplasmic side</orientation>
    </subcellularLocation>
</comment>
<evidence type="ECO:0000256" key="6">
    <source>
        <dbReference type="ARBA" id="ARBA00023224"/>
    </source>
</evidence>
<dbReference type="GO" id="GO:0031681">
    <property type="term" value="F:G-protein beta-subunit binding"/>
    <property type="evidence" value="ECO:0007669"/>
    <property type="project" value="InterPro"/>
</dbReference>
<evidence type="ECO:0000313" key="13">
    <source>
        <dbReference type="Proteomes" id="UP001152320"/>
    </source>
</evidence>
<keyword evidence="3 9" id="KW-1003">Cell membrane</keyword>
<keyword evidence="7 9" id="KW-0449">Lipoprotein</keyword>
<comment type="subunit">
    <text evidence="9">G proteins are composed of 3 units; alpha, beta and gamma.</text>
</comment>
<dbReference type="SMART" id="SM01224">
    <property type="entry name" value="G_gamma"/>
    <property type="match status" value="1"/>
</dbReference>
<evidence type="ECO:0000256" key="10">
    <source>
        <dbReference type="SAM" id="MobiDB-lite"/>
    </source>
</evidence>
<evidence type="ECO:0000313" key="12">
    <source>
        <dbReference type="EMBL" id="KAJ8025395.1"/>
    </source>
</evidence>
<evidence type="ECO:0000256" key="5">
    <source>
        <dbReference type="ARBA" id="ARBA00023136"/>
    </source>
</evidence>
<evidence type="ECO:0000259" key="11">
    <source>
        <dbReference type="PROSITE" id="PS50058"/>
    </source>
</evidence>
<organism evidence="12 13">
    <name type="scientific">Holothuria leucospilota</name>
    <name type="common">Black long sea cucumber</name>
    <name type="synonym">Mertensiothuria leucospilota</name>
    <dbReference type="NCBI Taxonomy" id="206669"/>
    <lineage>
        <taxon>Eukaryota</taxon>
        <taxon>Metazoa</taxon>
        <taxon>Echinodermata</taxon>
        <taxon>Eleutherozoa</taxon>
        <taxon>Echinozoa</taxon>
        <taxon>Holothuroidea</taxon>
        <taxon>Aspidochirotacea</taxon>
        <taxon>Aspidochirotida</taxon>
        <taxon>Holothuriidae</taxon>
        <taxon>Holothuria</taxon>
    </lineage>
</organism>
<dbReference type="PRINTS" id="PR00321">
    <property type="entry name" value="GPROTEING"/>
</dbReference>
<comment type="similarity">
    <text evidence="2 9">Belongs to the G protein gamma family.</text>
</comment>
<dbReference type="OrthoDB" id="6264244at2759"/>
<dbReference type="EMBL" id="JAIZAY010000017">
    <property type="protein sequence ID" value="KAJ8025395.1"/>
    <property type="molecule type" value="Genomic_DNA"/>
</dbReference>
<keyword evidence="8" id="KW-0636">Prenylation</keyword>
<dbReference type="Pfam" id="PF00631">
    <property type="entry name" value="G-gamma"/>
    <property type="match status" value="1"/>
</dbReference>
<evidence type="ECO:0000256" key="7">
    <source>
        <dbReference type="ARBA" id="ARBA00023288"/>
    </source>
</evidence>
<evidence type="ECO:0000256" key="2">
    <source>
        <dbReference type="ARBA" id="ARBA00007431"/>
    </source>
</evidence>
<dbReference type="Gene3D" id="4.10.260.10">
    <property type="entry name" value="Transducin (heterotrimeric G protein), gamma chain"/>
    <property type="match status" value="1"/>
</dbReference>
<evidence type="ECO:0000256" key="4">
    <source>
        <dbReference type="ARBA" id="ARBA00022481"/>
    </source>
</evidence>
<evidence type="ECO:0000256" key="3">
    <source>
        <dbReference type="ARBA" id="ARBA00022475"/>
    </source>
</evidence>